<dbReference type="EMBL" id="FZOB01000004">
    <property type="protein sequence ID" value="SNR72036.1"/>
    <property type="molecule type" value="Genomic_DNA"/>
</dbReference>
<dbReference type="InterPro" id="IPR004410">
    <property type="entry name" value="Malonyl_CoA-ACP_transAc_FabD"/>
</dbReference>
<dbReference type="AlphaFoldDB" id="A0A238YLA3"/>
<dbReference type="PANTHER" id="PTHR42681:SF1">
    <property type="entry name" value="MALONYL-COA-ACYL CARRIER PROTEIN TRANSACYLASE, MITOCHONDRIAL"/>
    <property type="match status" value="1"/>
</dbReference>
<dbReference type="InterPro" id="IPR050858">
    <property type="entry name" value="Mal-CoA-ACP_Trans/PKS_FabD"/>
</dbReference>
<dbReference type="InterPro" id="IPR016035">
    <property type="entry name" value="Acyl_Trfase/lysoPLipase"/>
</dbReference>
<comment type="catalytic activity">
    <reaction evidence="5 6">
        <text>holo-[ACP] + malonyl-CoA = malonyl-[ACP] + CoA</text>
        <dbReference type="Rhea" id="RHEA:41792"/>
        <dbReference type="Rhea" id="RHEA-COMP:9623"/>
        <dbReference type="Rhea" id="RHEA-COMP:9685"/>
        <dbReference type="ChEBI" id="CHEBI:57287"/>
        <dbReference type="ChEBI" id="CHEBI:57384"/>
        <dbReference type="ChEBI" id="CHEBI:64479"/>
        <dbReference type="ChEBI" id="CHEBI:78449"/>
        <dbReference type="EC" id="2.3.1.39"/>
    </reaction>
</comment>
<evidence type="ECO:0000313" key="9">
    <source>
        <dbReference type="EMBL" id="SNR72036.1"/>
    </source>
</evidence>
<feature type="active site" evidence="7">
    <location>
        <position position="92"/>
    </location>
</feature>
<evidence type="ECO:0000256" key="3">
    <source>
        <dbReference type="ARBA" id="ARBA00022679"/>
    </source>
</evidence>
<evidence type="ECO:0000256" key="1">
    <source>
        <dbReference type="ARBA" id="ARBA00013258"/>
    </source>
</evidence>
<feature type="active site" evidence="7">
    <location>
        <position position="200"/>
    </location>
</feature>
<dbReference type="InterPro" id="IPR014043">
    <property type="entry name" value="Acyl_transferase_dom"/>
</dbReference>
<dbReference type="SUPFAM" id="SSF55048">
    <property type="entry name" value="Probable ACP-binding domain of malonyl-CoA ACP transacylase"/>
    <property type="match status" value="1"/>
</dbReference>
<sequence>MSVAFIFPGQGSQYAGMGKELYETFKEAREVFEEASDRAGIDIAKLCFESSDKELTLTYNAQPAILTLSMAVLNILRKNGFDVNPRLVAGHSLGEFSACCAAYGFSVGDGAYLVRKRGEFMQEAVPEGVGGMTAVIGLPADRIEKVLKEIKSGFVQVANYNSPEQTVISGEIKALEEAESLFEKAGAKRIVRLAVSAPFHSTLMKPAADKLREEMEKIKFNTLKIPLLNNADVKEIVDVDELKDSFYRQMFSPVRWVEDINYMEREGITVCYEIGPKNVLKGLMRRITRNIKVINIEKPKDIEKVLEGKI</sequence>
<dbReference type="Pfam" id="PF00698">
    <property type="entry name" value="Acyl_transf_1"/>
    <property type="match status" value="1"/>
</dbReference>
<dbReference type="Gene3D" id="3.30.70.250">
    <property type="entry name" value="Malonyl-CoA ACP transacylase, ACP-binding"/>
    <property type="match status" value="1"/>
</dbReference>
<feature type="domain" description="Malonyl-CoA:ACP transacylase (MAT)" evidence="8">
    <location>
        <begin position="6"/>
        <end position="301"/>
    </location>
</feature>
<name>A0A238YLA3_9BACT</name>
<dbReference type="GO" id="GO:0005829">
    <property type="term" value="C:cytosol"/>
    <property type="evidence" value="ECO:0007669"/>
    <property type="project" value="TreeGrafter"/>
</dbReference>
<dbReference type="GO" id="GO:0004314">
    <property type="term" value="F:[acyl-carrier-protein] S-malonyltransferase activity"/>
    <property type="evidence" value="ECO:0007669"/>
    <property type="project" value="UniProtKB-EC"/>
</dbReference>
<dbReference type="InterPro" id="IPR001227">
    <property type="entry name" value="Ac_transferase_dom_sf"/>
</dbReference>
<evidence type="ECO:0000256" key="5">
    <source>
        <dbReference type="ARBA" id="ARBA00048462"/>
    </source>
</evidence>
<dbReference type="NCBIfam" id="TIGR00128">
    <property type="entry name" value="fabD"/>
    <property type="match status" value="1"/>
</dbReference>
<dbReference type="SMART" id="SM00827">
    <property type="entry name" value="PKS_AT"/>
    <property type="match status" value="1"/>
</dbReference>
<dbReference type="Gene3D" id="3.40.366.10">
    <property type="entry name" value="Malonyl-Coenzyme A Acyl Carrier Protein, domain 2"/>
    <property type="match status" value="1"/>
</dbReference>
<dbReference type="PANTHER" id="PTHR42681">
    <property type="entry name" value="MALONYL-COA-ACYL CARRIER PROTEIN TRANSACYLASE, MITOCHONDRIAL"/>
    <property type="match status" value="1"/>
</dbReference>
<dbReference type="GO" id="GO:0006633">
    <property type="term" value="P:fatty acid biosynthetic process"/>
    <property type="evidence" value="ECO:0007669"/>
    <property type="project" value="TreeGrafter"/>
</dbReference>
<keyword evidence="3 6" id="KW-0808">Transferase</keyword>
<evidence type="ECO:0000256" key="7">
    <source>
        <dbReference type="PIRSR" id="PIRSR000446-1"/>
    </source>
</evidence>
<reference evidence="10" key="1">
    <citation type="submission" date="2017-06" db="EMBL/GenBank/DDBJ databases">
        <authorList>
            <person name="Varghese N."/>
            <person name="Submissions S."/>
        </authorList>
    </citation>
    <scope>NUCLEOTIDE SEQUENCE [LARGE SCALE GENOMIC DNA]</scope>
    <source>
        <strain evidence="10">DSM 15668</strain>
    </source>
</reference>
<proteinExistence type="inferred from homology"/>
<keyword evidence="10" id="KW-1185">Reference proteome</keyword>
<keyword evidence="4 6" id="KW-0012">Acyltransferase</keyword>
<evidence type="ECO:0000313" key="10">
    <source>
        <dbReference type="Proteomes" id="UP000198405"/>
    </source>
</evidence>
<dbReference type="RefSeq" id="WP_089322772.1">
    <property type="nucleotide sequence ID" value="NZ_FZOB01000004.1"/>
</dbReference>
<gene>
    <name evidence="9" type="ORF">SAMN06265340_10417</name>
</gene>
<evidence type="ECO:0000256" key="4">
    <source>
        <dbReference type="ARBA" id="ARBA00023315"/>
    </source>
</evidence>
<dbReference type="Proteomes" id="UP000198405">
    <property type="component" value="Unassembled WGS sequence"/>
</dbReference>
<dbReference type="SUPFAM" id="SSF52151">
    <property type="entry name" value="FabD/lysophospholipase-like"/>
    <property type="match status" value="1"/>
</dbReference>
<dbReference type="PIRSF" id="PIRSF000446">
    <property type="entry name" value="Mct"/>
    <property type="match status" value="1"/>
</dbReference>
<dbReference type="OrthoDB" id="9805460at2"/>
<accession>A0A238YLA3</accession>
<evidence type="ECO:0000256" key="6">
    <source>
        <dbReference type="PIRNR" id="PIRNR000446"/>
    </source>
</evidence>
<evidence type="ECO:0000259" key="8">
    <source>
        <dbReference type="SMART" id="SM00827"/>
    </source>
</evidence>
<evidence type="ECO:0000256" key="2">
    <source>
        <dbReference type="ARBA" id="ARBA00018953"/>
    </source>
</evidence>
<organism evidence="9 10">
    <name type="scientific">Desulfurobacterium atlanticum</name>
    <dbReference type="NCBI Taxonomy" id="240169"/>
    <lineage>
        <taxon>Bacteria</taxon>
        <taxon>Pseudomonadati</taxon>
        <taxon>Aquificota</taxon>
        <taxon>Aquificia</taxon>
        <taxon>Desulfurobacteriales</taxon>
        <taxon>Desulfurobacteriaceae</taxon>
        <taxon>Desulfurobacterium</taxon>
    </lineage>
</organism>
<dbReference type="InterPro" id="IPR024925">
    <property type="entry name" value="Malonyl_CoA-ACP_transAc"/>
</dbReference>
<dbReference type="InterPro" id="IPR016036">
    <property type="entry name" value="Malonyl_transacylase_ACP-bd"/>
</dbReference>
<dbReference type="EC" id="2.3.1.39" evidence="1 6"/>
<comment type="similarity">
    <text evidence="6">Belongs to the fabD family.</text>
</comment>
<dbReference type="FunFam" id="3.30.70.250:FF:000001">
    <property type="entry name" value="Malonyl CoA-acyl carrier protein transacylase"/>
    <property type="match status" value="1"/>
</dbReference>
<protein>
    <recommendedName>
        <fullName evidence="2 6">Malonyl CoA-acyl carrier protein transacylase</fullName>
        <ecNumber evidence="1 6">2.3.1.39</ecNumber>
    </recommendedName>
</protein>